<feature type="compositionally biased region" description="Polar residues" evidence="1">
    <location>
        <begin position="306"/>
        <end position="315"/>
    </location>
</feature>
<evidence type="ECO:0000313" key="2">
    <source>
        <dbReference type="EMBL" id="KAG6499346.1"/>
    </source>
</evidence>
<feature type="region of interest" description="Disordered" evidence="1">
    <location>
        <begin position="273"/>
        <end position="315"/>
    </location>
</feature>
<evidence type="ECO:0000313" key="3">
    <source>
        <dbReference type="Proteomes" id="UP000734854"/>
    </source>
</evidence>
<feature type="region of interest" description="Disordered" evidence="1">
    <location>
        <begin position="1"/>
        <end position="33"/>
    </location>
</feature>
<proteinExistence type="predicted"/>
<evidence type="ECO:0008006" key="4">
    <source>
        <dbReference type="Google" id="ProtNLM"/>
    </source>
</evidence>
<sequence>MPFPPKKSQPLPRQLHQRDGATNPLSPSSGQALHDADREVGSDLLQGGSALESVLDAFDVVVLYGLISVFRDFLRDGLMVDCFLFFENSSVHILNVNGNMHLRDSVLMPSRQELDYFCLKFVMAARRNNEQIQQLLRAREDGHAPSRSTVSANPVYRQFKELGPTKFKGATDPLVAEEWIRSLEMIYDFMQLIDVDKVRCAIFMLRGDARIWWEADYVKKFERGRYFVPMFAGQPAEELKHFIEGLRAAIRHDVRLSRVTTYREAMDQVLMSERDRNNMIKEAHNKRAGYPGRDQQGPSGKKPATVPTQGKQPQK</sequence>
<dbReference type="AlphaFoldDB" id="A0A8J5L2T3"/>
<organism evidence="2 3">
    <name type="scientific">Zingiber officinale</name>
    <name type="common">Ginger</name>
    <name type="synonym">Amomum zingiber</name>
    <dbReference type="NCBI Taxonomy" id="94328"/>
    <lineage>
        <taxon>Eukaryota</taxon>
        <taxon>Viridiplantae</taxon>
        <taxon>Streptophyta</taxon>
        <taxon>Embryophyta</taxon>
        <taxon>Tracheophyta</taxon>
        <taxon>Spermatophyta</taxon>
        <taxon>Magnoliopsida</taxon>
        <taxon>Liliopsida</taxon>
        <taxon>Zingiberales</taxon>
        <taxon>Zingiberaceae</taxon>
        <taxon>Zingiber</taxon>
    </lineage>
</organism>
<gene>
    <name evidence="2" type="ORF">ZIOFF_039111</name>
</gene>
<name>A0A8J5L2T3_ZINOF</name>
<dbReference type="Proteomes" id="UP000734854">
    <property type="component" value="Unassembled WGS sequence"/>
</dbReference>
<reference evidence="2 3" key="1">
    <citation type="submission" date="2020-08" db="EMBL/GenBank/DDBJ databases">
        <title>Plant Genome Project.</title>
        <authorList>
            <person name="Zhang R.-G."/>
        </authorList>
    </citation>
    <scope>NUCLEOTIDE SEQUENCE [LARGE SCALE GENOMIC DNA]</scope>
    <source>
        <tissue evidence="2">Rhizome</tissue>
    </source>
</reference>
<comment type="caution">
    <text evidence="2">The sequence shown here is derived from an EMBL/GenBank/DDBJ whole genome shotgun (WGS) entry which is preliminary data.</text>
</comment>
<dbReference type="EMBL" id="JACMSC010000011">
    <property type="protein sequence ID" value="KAG6499346.1"/>
    <property type="molecule type" value="Genomic_DNA"/>
</dbReference>
<keyword evidence="3" id="KW-1185">Reference proteome</keyword>
<feature type="compositionally biased region" description="Basic and acidic residues" evidence="1">
    <location>
        <begin position="273"/>
        <end position="285"/>
    </location>
</feature>
<protein>
    <recommendedName>
        <fullName evidence="4">Retrotransposon gag domain-containing protein</fullName>
    </recommendedName>
</protein>
<evidence type="ECO:0000256" key="1">
    <source>
        <dbReference type="SAM" id="MobiDB-lite"/>
    </source>
</evidence>
<accession>A0A8J5L2T3</accession>